<dbReference type="OrthoDB" id="9783171at2"/>
<dbReference type="STRING" id="1280948.HY36_00715"/>
<dbReference type="AlphaFoldDB" id="A0A059EAM7"/>
<dbReference type="InterPro" id="IPR006620">
    <property type="entry name" value="Pro_4_hyd_alph"/>
</dbReference>
<keyword evidence="4" id="KW-0223">Dioxygenase</keyword>
<keyword evidence="2" id="KW-0479">Metal-binding</keyword>
<gene>
    <name evidence="8" type="ORF">HY36_00715</name>
</gene>
<dbReference type="PANTHER" id="PTHR12907:SF26">
    <property type="entry name" value="HIF PROLYL HYDROXYLASE, ISOFORM C"/>
    <property type="match status" value="1"/>
</dbReference>
<dbReference type="GO" id="GO:0071456">
    <property type="term" value="P:cellular response to hypoxia"/>
    <property type="evidence" value="ECO:0007669"/>
    <property type="project" value="TreeGrafter"/>
</dbReference>
<evidence type="ECO:0000256" key="5">
    <source>
        <dbReference type="ARBA" id="ARBA00023002"/>
    </source>
</evidence>
<accession>A0A059EAM7</accession>
<reference evidence="8 9" key="1">
    <citation type="journal article" date="2014" name="Antonie Van Leeuwenhoek">
        <title>Hyphomonas beringensis sp. nov. and Hyphomonas chukchiensis sp. nov., isolated from surface seawater of the Bering Sea and Chukchi Sea.</title>
        <authorList>
            <person name="Li C."/>
            <person name="Lai Q."/>
            <person name="Li G."/>
            <person name="Dong C."/>
            <person name="Wang J."/>
            <person name="Liao Y."/>
            <person name="Shao Z."/>
        </authorList>
    </citation>
    <scope>NUCLEOTIDE SEQUENCE [LARGE SCALE GENOMIC DNA]</scope>
    <source>
        <strain evidence="8 9">22II1-22F38</strain>
    </source>
</reference>
<keyword evidence="3" id="KW-0847">Vitamin C</keyword>
<evidence type="ECO:0000256" key="4">
    <source>
        <dbReference type="ARBA" id="ARBA00022964"/>
    </source>
</evidence>
<dbReference type="PANTHER" id="PTHR12907">
    <property type="entry name" value="EGL NINE HOMOLOG-RELATED"/>
    <property type="match status" value="1"/>
</dbReference>
<evidence type="ECO:0000256" key="2">
    <source>
        <dbReference type="ARBA" id="ARBA00022723"/>
    </source>
</evidence>
<evidence type="ECO:0000256" key="3">
    <source>
        <dbReference type="ARBA" id="ARBA00022896"/>
    </source>
</evidence>
<dbReference type="GO" id="GO:0008198">
    <property type="term" value="F:ferrous iron binding"/>
    <property type="evidence" value="ECO:0007669"/>
    <property type="project" value="TreeGrafter"/>
</dbReference>
<dbReference type="EMBL" id="AWFH01000001">
    <property type="protein sequence ID" value="KCZ64924.1"/>
    <property type="molecule type" value="Genomic_DNA"/>
</dbReference>
<evidence type="ECO:0000313" key="8">
    <source>
        <dbReference type="EMBL" id="KCZ64924.1"/>
    </source>
</evidence>
<dbReference type="PATRIC" id="fig|1280948.3.peg.139"/>
<protein>
    <recommendedName>
        <fullName evidence="7">Fe2OG dioxygenase domain-containing protein</fullName>
    </recommendedName>
</protein>
<dbReference type="Proteomes" id="UP000024547">
    <property type="component" value="Unassembled WGS sequence"/>
</dbReference>
<evidence type="ECO:0000259" key="7">
    <source>
        <dbReference type="PROSITE" id="PS51471"/>
    </source>
</evidence>
<sequence length="220" mass="24293">MIAPPPLPGDNRIGCVVDDLADKGWSWQPGLLPDTLLRALREEIETLDAEAALAPAGIGRDDAFQVDRSIRKTRITWLDDSSDAQRAFSAWAETWRQALNRHLMLGLFEFEACFAVYPEGGFYDRHLDSFEGARNRIVSLVVYLNDTWDAADGGALLVWPEGASEDAPHVATLVPEGGGVVMMLSETIPHAVQRTERLRYAIAGWWRVNPATDGIPIPIS</sequence>
<comment type="caution">
    <text evidence="8">The sequence shown here is derived from an EMBL/GenBank/DDBJ whole genome shotgun (WGS) entry which is preliminary data.</text>
</comment>
<dbReference type="SMART" id="SM00702">
    <property type="entry name" value="P4Hc"/>
    <property type="match status" value="1"/>
</dbReference>
<dbReference type="PROSITE" id="PS51471">
    <property type="entry name" value="FE2OG_OXY"/>
    <property type="match status" value="1"/>
</dbReference>
<dbReference type="Pfam" id="PF13640">
    <property type="entry name" value="2OG-FeII_Oxy_3"/>
    <property type="match status" value="1"/>
</dbReference>
<dbReference type="GO" id="GO:0031543">
    <property type="term" value="F:peptidyl-proline dioxygenase activity"/>
    <property type="evidence" value="ECO:0007669"/>
    <property type="project" value="TreeGrafter"/>
</dbReference>
<evidence type="ECO:0000256" key="6">
    <source>
        <dbReference type="ARBA" id="ARBA00023004"/>
    </source>
</evidence>
<name>A0A059EAM7_9PROT</name>
<evidence type="ECO:0000256" key="1">
    <source>
        <dbReference type="ARBA" id="ARBA00001961"/>
    </source>
</evidence>
<dbReference type="GO" id="GO:0031418">
    <property type="term" value="F:L-ascorbic acid binding"/>
    <property type="evidence" value="ECO:0007669"/>
    <property type="project" value="UniProtKB-KW"/>
</dbReference>
<keyword evidence="6" id="KW-0408">Iron</keyword>
<dbReference type="Gene3D" id="2.60.120.620">
    <property type="entry name" value="q2cbj1_9rhob like domain"/>
    <property type="match status" value="1"/>
</dbReference>
<dbReference type="SUPFAM" id="SSF51197">
    <property type="entry name" value="Clavaminate synthase-like"/>
    <property type="match status" value="1"/>
</dbReference>
<organism evidence="8 9">
    <name type="scientific">Hyphomonas atlantica</name>
    <dbReference type="NCBI Taxonomy" id="1280948"/>
    <lineage>
        <taxon>Bacteria</taxon>
        <taxon>Pseudomonadati</taxon>
        <taxon>Pseudomonadota</taxon>
        <taxon>Alphaproteobacteria</taxon>
        <taxon>Hyphomonadales</taxon>
        <taxon>Hyphomonadaceae</taxon>
        <taxon>Hyphomonas</taxon>
    </lineage>
</organism>
<keyword evidence="9" id="KW-1185">Reference proteome</keyword>
<proteinExistence type="predicted"/>
<dbReference type="RefSeq" id="WP_035546912.1">
    <property type="nucleotide sequence ID" value="NZ_AWFH01000001.1"/>
</dbReference>
<dbReference type="InterPro" id="IPR051559">
    <property type="entry name" value="HIF_prolyl_hydroxylases"/>
</dbReference>
<evidence type="ECO:0000313" key="9">
    <source>
        <dbReference type="Proteomes" id="UP000024547"/>
    </source>
</evidence>
<dbReference type="InterPro" id="IPR044862">
    <property type="entry name" value="Pro_4_hyd_alph_FE2OG_OXY"/>
</dbReference>
<keyword evidence="5" id="KW-0560">Oxidoreductase</keyword>
<dbReference type="InterPro" id="IPR005123">
    <property type="entry name" value="Oxoglu/Fe-dep_dioxygenase_dom"/>
</dbReference>
<feature type="domain" description="Fe2OG dioxygenase" evidence="7">
    <location>
        <begin position="100"/>
        <end position="208"/>
    </location>
</feature>
<dbReference type="eggNOG" id="COG3751">
    <property type="taxonomic scope" value="Bacteria"/>
</dbReference>
<comment type="cofactor">
    <cofactor evidence="1">
        <name>L-ascorbate</name>
        <dbReference type="ChEBI" id="CHEBI:38290"/>
    </cofactor>
</comment>